<sequence length="45" mass="4942">MDITDNTILITGGGIGRGLAEVFHVRGNRVIIAGRRLERLNEVTH</sequence>
<name>A0A0G4JYH4_9GAMM</name>
<gene>
    <name evidence="1" type="ORF">BN1221_03436c</name>
</gene>
<proteinExistence type="predicted"/>
<dbReference type="STRING" id="1109412.BN1221_03436c"/>
<dbReference type="RefSeq" id="WP_197088994.1">
    <property type="nucleotide sequence ID" value="NZ_CGIG01000001.1"/>
</dbReference>
<keyword evidence="2" id="KW-1185">Reference proteome</keyword>
<dbReference type="SUPFAM" id="SSF51735">
    <property type="entry name" value="NAD(P)-binding Rossmann-fold domains"/>
    <property type="match status" value="1"/>
</dbReference>
<organism evidence="1 2">
    <name type="scientific">Brenneria goodwinii</name>
    <dbReference type="NCBI Taxonomy" id="1109412"/>
    <lineage>
        <taxon>Bacteria</taxon>
        <taxon>Pseudomonadati</taxon>
        <taxon>Pseudomonadota</taxon>
        <taxon>Gammaproteobacteria</taxon>
        <taxon>Enterobacterales</taxon>
        <taxon>Pectobacteriaceae</taxon>
        <taxon>Brenneria</taxon>
    </lineage>
</organism>
<dbReference type="EMBL" id="CGIG01000001">
    <property type="protein sequence ID" value="CPR18846.1"/>
    <property type="molecule type" value="Genomic_DNA"/>
</dbReference>
<dbReference type="Gene3D" id="3.40.50.720">
    <property type="entry name" value="NAD(P)-binding Rossmann-like Domain"/>
    <property type="match status" value="1"/>
</dbReference>
<protein>
    <submittedName>
        <fullName evidence="1">Uncharacterized protein</fullName>
    </submittedName>
</protein>
<reference evidence="2" key="1">
    <citation type="submission" date="2015-01" db="EMBL/GenBank/DDBJ databases">
        <authorList>
            <person name="Paterson Steve"/>
        </authorList>
    </citation>
    <scope>NUCLEOTIDE SEQUENCE [LARGE SCALE GENOMIC DNA]</scope>
    <source>
        <strain evidence="2">OBR1</strain>
    </source>
</reference>
<evidence type="ECO:0000313" key="1">
    <source>
        <dbReference type="EMBL" id="CPR18846.1"/>
    </source>
</evidence>
<dbReference type="InterPro" id="IPR036291">
    <property type="entry name" value="NAD(P)-bd_dom_sf"/>
</dbReference>
<accession>A0A0G4JYH4</accession>
<dbReference type="AlphaFoldDB" id="A0A0G4JYH4"/>
<dbReference type="Proteomes" id="UP000044377">
    <property type="component" value="Unassembled WGS sequence"/>
</dbReference>
<evidence type="ECO:0000313" key="2">
    <source>
        <dbReference type="Proteomes" id="UP000044377"/>
    </source>
</evidence>